<dbReference type="SMART" id="SM00054">
    <property type="entry name" value="EFh"/>
    <property type="match status" value="3"/>
</dbReference>
<reference evidence="5 6" key="1">
    <citation type="journal article" date="2018" name="Proc. Natl. Acad. Sci. U.S.A.">
        <title>Draft genome sequence of Camellia sinensis var. sinensis provides insights into the evolution of the tea genome and tea quality.</title>
        <authorList>
            <person name="Wei C."/>
            <person name="Yang H."/>
            <person name="Wang S."/>
            <person name="Zhao J."/>
            <person name="Liu C."/>
            <person name="Gao L."/>
            <person name="Xia E."/>
            <person name="Lu Y."/>
            <person name="Tai Y."/>
            <person name="She G."/>
            <person name="Sun J."/>
            <person name="Cao H."/>
            <person name="Tong W."/>
            <person name="Gao Q."/>
            <person name="Li Y."/>
            <person name="Deng W."/>
            <person name="Jiang X."/>
            <person name="Wang W."/>
            <person name="Chen Q."/>
            <person name="Zhang S."/>
            <person name="Li H."/>
            <person name="Wu J."/>
            <person name="Wang P."/>
            <person name="Li P."/>
            <person name="Shi C."/>
            <person name="Zheng F."/>
            <person name="Jian J."/>
            <person name="Huang B."/>
            <person name="Shan D."/>
            <person name="Shi M."/>
            <person name="Fang C."/>
            <person name="Yue Y."/>
            <person name="Li F."/>
            <person name="Li D."/>
            <person name="Wei S."/>
            <person name="Han B."/>
            <person name="Jiang C."/>
            <person name="Yin Y."/>
            <person name="Xia T."/>
            <person name="Zhang Z."/>
            <person name="Bennetzen J.L."/>
            <person name="Zhao S."/>
            <person name="Wan X."/>
        </authorList>
    </citation>
    <scope>NUCLEOTIDE SEQUENCE [LARGE SCALE GENOMIC DNA]</scope>
    <source>
        <strain evidence="6">cv. Shuchazao</strain>
        <tissue evidence="5">Leaf</tissue>
    </source>
</reference>
<dbReference type="GO" id="GO:0005509">
    <property type="term" value="F:calcium ion binding"/>
    <property type="evidence" value="ECO:0007669"/>
    <property type="project" value="InterPro"/>
</dbReference>
<comment type="caution">
    <text evidence="5">The sequence shown here is derived from an EMBL/GenBank/DDBJ whole genome shotgun (WGS) entry which is preliminary data.</text>
</comment>
<dbReference type="EMBL" id="SDRB02006184">
    <property type="protein sequence ID" value="THG12939.1"/>
    <property type="molecule type" value="Genomic_DNA"/>
</dbReference>
<dbReference type="InterPro" id="IPR039647">
    <property type="entry name" value="EF_hand_pair_protein_CML-like"/>
</dbReference>
<dbReference type="SUPFAM" id="SSF47473">
    <property type="entry name" value="EF-hand"/>
    <property type="match status" value="1"/>
</dbReference>
<evidence type="ECO:0000256" key="2">
    <source>
        <dbReference type="ARBA" id="ARBA00022737"/>
    </source>
</evidence>
<feature type="domain" description="EF-hand" evidence="4">
    <location>
        <begin position="168"/>
        <end position="203"/>
    </location>
</feature>
<dbReference type="Pfam" id="PF13499">
    <property type="entry name" value="EF-hand_7"/>
    <property type="match status" value="1"/>
</dbReference>
<dbReference type="PROSITE" id="PS00018">
    <property type="entry name" value="EF_HAND_1"/>
    <property type="match status" value="2"/>
</dbReference>
<feature type="domain" description="EF-hand" evidence="4">
    <location>
        <begin position="206"/>
        <end position="241"/>
    </location>
</feature>
<accession>A0A4S4E9V3</accession>
<dbReference type="Gene3D" id="1.10.238.10">
    <property type="entry name" value="EF-hand"/>
    <property type="match status" value="2"/>
</dbReference>
<dbReference type="InterPro" id="IPR002048">
    <property type="entry name" value="EF_hand_dom"/>
</dbReference>
<keyword evidence="1" id="KW-0479">Metal-binding</keyword>
<evidence type="ECO:0000259" key="4">
    <source>
        <dbReference type="PROSITE" id="PS50222"/>
    </source>
</evidence>
<dbReference type="Pfam" id="PF13833">
    <property type="entry name" value="EF-hand_8"/>
    <property type="match status" value="1"/>
</dbReference>
<evidence type="ECO:0000256" key="1">
    <source>
        <dbReference type="ARBA" id="ARBA00022723"/>
    </source>
</evidence>
<keyword evidence="2" id="KW-0677">Repeat</keyword>
<dbReference type="FunFam" id="1.10.238.10:FF:000003">
    <property type="entry name" value="Calmodulin A"/>
    <property type="match status" value="1"/>
</dbReference>
<dbReference type="Proteomes" id="UP000306102">
    <property type="component" value="Unassembled WGS sequence"/>
</dbReference>
<evidence type="ECO:0000256" key="3">
    <source>
        <dbReference type="ARBA" id="ARBA00022837"/>
    </source>
</evidence>
<keyword evidence="3" id="KW-0106">Calcium</keyword>
<evidence type="ECO:0000313" key="6">
    <source>
        <dbReference type="Proteomes" id="UP000306102"/>
    </source>
</evidence>
<protein>
    <recommendedName>
        <fullName evidence="4">EF-hand domain-containing protein</fullName>
    </recommendedName>
</protein>
<dbReference type="CDD" id="cd00051">
    <property type="entry name" value="EFh"/>
    <property type="match status" value="1"/>
</dbReference>
<dbReference type="InterPro" id="IPR011992">
    <property type="entry name" value="EF-hand-dom_pair"/>
</dbReference>
<keyword evidence="6" id="KW-1185">Reference proteome</keyword>
<dbReference type="PROSITE" id="PS50222">
    <property type="entry name" value="EF_HAND_2"/>
    <property type="match status" value="2"/>
</dbReference>
<name>A0A4S4E9V3_CAMSN</name>
<dbReference type="InterPro" id="IPR018247">
    <property type="entry name" value="EF_Hand_1_Ca_BS"/>
</dbReference>
<dbReference type="PANTHER" id="PTHR10891">
    <property type="entry name" value="EF-HAND CALCIUM-BINDING DOMAIN CONTAINING PROTEIN"/>
    <property type="match status" value="1"/>
</dbReference>
<dbReference type="STRING" id="542762.A0A4S4E9V3"/>
<sequence>MAEFRRDYGIPDDVHLTLAKPDIIPWGEAGFVPFTLLSIIETGLRDGFIDATELQRVLCVLGLNEVSELEDCTRMISGFDENGDGAIDFNAKHFLQTLSTKCKPWNNIKPPNTEPVNQQCFNENHIDVQLLSEELNMVMNKLGLPRDINGGCMIGAKEVLALFDEEKPCLEEVKEAFDVFDENRDGFIDATELQRVLCVLGLNEVSELEDCKRMISGFDENGDGVIDFSEFVKFMEMCFLDKPSLKKLEDQSELHSPKKLRSYRFSVLIFICTGDNQCVYRTVSSYVSDSGRYVSGIGRYGREIQSRQYTETSLFLKSEIRLYLPNRESDLSPVFFHKSLVPRRSYVPSFVLLRCRLVILGH</sequence>
<dbReference type="AlphaFoldDB" id="A0A4S4E9V3"/>
<proteinExistence type="predicted"/>
<gene>
    <name evidence="5" type="ORF">TEA_014562</name>
</gene>
<organism evidence="5 6">
    <name type="scientific">Camellia sinensis var. sinensis</name>
    <name type="common">China tea</name>
    <dbReference type="NCBI Taxonomy" id="542762"/>
    <lineage>
        <taxon>Eukaryota</taxon>
        <taxon>Viridiplantae</taxon>
        <taxon>Streptophyta</taxon>
        <taxon>Embryophyta</taxon>
        <taxon>Tracheophyta</taxon>
        <taxon>Spermatophyta</taxon>
        <taxon>Magnoliopsida</taxon>
        <taxon>eudicotyledons</taxon>
        <taxon>Gunneridae</taxon>
        <taxon>Pentapetalae</taxon>
        <taxon>asterids</taxon>
        <taxon>Ericales</taxon>
        <taxon>Theaceae</taxon>
        <taxon>Camellia</taxon>
    </lineage>
</organism>
<evidence type="ECO:0000313" key="5">
    <source>
        <dbReference type="EMBL" id="THG12939.1"/>
    </source>
</evidence>